<dbReference type="AlphaFoldDB" id="A0A0D8Y885"/>
<sequence>MDAIAENTCIQFNPRKNEKDYVNIRNQVGEGCFSSIGMEGGEQSLDLEASFLGSCMSYNIIIHELLHTVGLDHEHSRHDRDNYVKVHLENFSCMSYNIIIHELLHTVGLDHEHSRHDRDNYVKVHLENVREGRKSQFKKVSFIPDYDIPYDYTSIMHYDKLAFSRNGNITLETLDSSYQDIIGTAKHPSPNDYLKVCAMYHCGICMGKKTNTEIFTPSLSSLPELSLPLPVYGTQSDRIEAQN</sequence>
<dbReference type="InterPro" id="IPR024079">
    <property type="entry name" value="MetalloPept_cat_dom_sf"/>
</dbReference>
<feature type="domain" description="Peptidase M12A" evidence="4">
    <location>
        <begin position="1"/>
        <end position="203"/>
    </location>
</feature>
<dbReference type="GO" id="GO:0008270">
    <property type="term" value="F:zinc ion binding"/>
    <property type="evidence" value="ECO:0007669"/>
    <property type="project" value="UniProtKB-UniRule"/>
</dbReference>
<keyword evidence="2 3" id="KW-0482">Metalloprotease</keyword>
<dbReference type="InterPro" id="IPR034035">
    <property type="entry name" value="Astacin-like_dom"/>
</dbReference>
<feature type="binding site" evidence="2">
    <location>
        <position position="105"/>
    </location>
    <ligand>
        <name>Zn(2+)</name>
        <dbReference type="ChEBI" id="CHEBI:29105"/>
        <note>catalytic</note>
    </ligand>
</feature>
<dbReference type="CDD" id="cd04280">
    <property type="entry name" value="ZnMc_astacin_like"/>
    <property type="match status" value="1"/>
</dbReference>
<dbReference type="InterPro" id="IPR006026">
    <property type="entry name" value="Peptidase_Metallo"/>
</dbReference>
<evidence type="ECO:0000259" key="4">
    <source>
        <dbReference type="PROSITE" id="PS51864"/>
    </source>
</evidence>
<dbReference type="PROSITE" id="PS51864">
    <property type="entry name" value="ASTACIN"/>
    <property type="match status" value="1"/>
</dbReference>
<evidence type="ECO:0000313" key="5">
    <source>
        <dbReference type="EMBL" id="KJH52412.1"/>
    </source>
</evidence>
<dbReference type="PRINTS" id="PR00480">
    <property type="entry name" value="ASTACIN"/>
</dbReference>
<dbReference type="InterPro" id="IPR001506">
    <property type="entry name" value="Peptidase_M12A"/>
</dbReference>
<dbReference type="GO" id="GO:0004222">
    <property type="term" value="F:metalloendopeptidase activity"/>
    <property type="evidence" value="ECO:0007669"/>
    <property type="project" value="UniProtKB-UniRule"/>
</dbReference>
<dbReference type="GO" id="GO:0006508">
    <property type="term" value="P:proteolysis"/>
    <property type="evidence" value="ECO:0007669"/>
    <property type="project" value="UniProtKB-KW"/>
</dbReference>
<dbReference type="EMBL" id="KN716165">
    <property type="protein sequence ID" value="KJH52412.1"/>
    <property type="molecule type" value="Genomic_DNA"/>
</dbReference>
<dbReference type="SUPFAM" id="SSF55486">
    <property type="entry name" value="Metalloproteases ('zincins'), catalytic domain"/>
    <property type="match status" value="2"/>
</dbReference>
<keyword evidence="2 3" id="KW-0378">Hydrolase</keyword>
<dbReference type="EC" id="3.4.24.-" evidence="3"/>
<evidence type="ECO:0000256" key="3">
    <source>
        <dbReference type="RuleBase" id="RU361183"/>
    </source>
</evidence>
<proteinExistence type="predicted"/>
<dbReference type="PANTHER" id="PTHR10127:SF880">
    <property type="entry name" value="ZINC METALLOPROTEINASE NAS-5"/>
    <property type="match status" value="1"/>
</dbReference>
<organism evidence="5 6">
    <name type="scientific">Dictyocaulus viviparus</name>
    <name type="common">Bovine lungworm</name>
    <dbReference type="NCBI Taxonomy" id="29172"/>
    <lineage>
        <taxon>Eukaryota</taxon>
        <taxon>Metazoa</taxon>
        <taxon>Ecdysozoa</taxon>
        <taxon>Nematoda</taxon>
        <taxon>Chromadorea</taxon>
        <taxon>Rhabditida</taxon>
        <taxon>Rhabditina</taxon>
        <taxon>Rhabditomorpha</taxon>
        <taxon>Strongyloidea</taxon>
        <taxon>Metastrongylidae</taxon>
        <taxon>Dictyocaulus</taxon>
    </lineage>
</organism>
<evidence type="ECO:0000313" key="6">
    <source>
        <dbReference type="Proteomes" id="UP000053766"/>
    </source>
</evidence>
<name>A0A0D8Y885_DICVI</name>
<keyword evidence="2 3" id="KW-0479">Metal-binding</keyword>
<reference evidence="6" key="2">
    <citation type="journal article" date="2016" name="Sci. Rep.">
        <title>Dictyocaulus viviparus genome, variome and transcriptome elucidate lungworm biology and support future intervention.</title>
        <authorList>
            <person name="McNulty S.N."/>
            <person name="Strube C."/>
            <person name="Rosa B.A."/>
            <person name="Martin J.C."/>
            <person name="Tyagi R."/>
            <person name="Choi Y.J."/>
            <person name="Wang Q."/>
            <person name="Hallsworth Pepin K."/>
            <person name="Zhang X."/>
            <person name="Ozersky P."/>
            <person name="Wilson R.K."/>
            <person name="Sternberg P.W."/>
            <person name="Gasser R.B."/>
            <person name="Mitreva M."/>
        </authorList>
    </citation>
    <scope>NUCLEOTIDE SEQUENCE [LARGE SCALE GENOMIC DNA]</scope>
    <source>
        <strain evidence="6">HannoverDv2000</strain>
    </source>
</reference>
<feature type="binding site" evidence="2">
    <location>
        <position position="111"/>
    </location>
    <ligand>
        <name>Zn(2+)</name>
        <dbReference type="ChEBI" id="CHEBI:29105"/>
        <note>catalytic</note>
    </ligand>
</feature>
<dbReference type="PANTHER" id="PTHR10127">
    <property type="entry name" value="DISCOIDIN, CUB, EGF, LAMININ , AND ZINC METALLOPROTEASE DOMAIN CONTAINING"/>
    <property type="match status" value="1"/>
</dbReference>
<dbReference type="Proteomes" id="UP000053766">
    <property type="component" value="Unassembled WGS sequence"/>
</dbReference>
<protein>
    <recommendedName>
        <fullName evidence="3">Metalloendopeptidase</fullName>
        <ecNumber evidence="3">3.4.24.-</ecNumber>
    </recommendedName>
</protein>
<keyword evidence="2 3" id="KW-0645">Protease</keyword>
<feature type="binding site" evidence="2">
    <location>
        <position position="101"/>
    </location>
    <ligand>
        <name>Zn(2+)</name>
        <dbReference type="ChEBI" id="CHEBI:29105"/>
        <note>catalytic</note>
    </ligand>
</feature>
<keyword evidence="6" id="KW-1185">Reference proteome</keyword>
<dbReference type="MEROPS" id="M12.A18"/>
<gene>
    <name evidence="5" type="ORF">DICVIV_01389</name>
</gene>
<comment type="cofactor">
    <cofactor evidence="2 3">
        <name>Zn(2+)</name>
        <dbReference type="ChEBI" id="CHEBI:29105"/>
    </cofactor>
    <text evidence="2 3">Binds 1 zinc ion per subunit.</text>
</comment>
<evidence type="ECO:0000256" key="2">
    <source>
        <dbReference type="PROSITE-ProRule" id="PRU01211"/>
    </source>
</evidence>
<dbReference type="OrthoDB" id="291007at2759"/>
<keyword evidence="2 3" id="KW-0862">Zinc</keyword>
<dbReference type="Pfam" id="PF01400">
    <property type="entry name" value="Astacin"/>
    <property type="match status" value="2"/>
</dbReference>
<dbReference type="SMART" id="SM00235">
    <property type="entry name" value="ZnMc"/>
    <property type="match status" value="1"/>
</dbReference>
<reference evidence="5 6" key="1">
    <citation type="submission" date="2013-11" db="EMBL/GenBank/DDBJ databases">
        <title>Draft genome of the bovine lungworm Dictyocaulus viviparus.</title>
        <authorList>
            <person name="Mitreva M."/>
        </authorList>
    </citation>
    <scope>NUCLEOTIDE SEQUENCE [LARGE SCALE GENOMIC DNA]</scope>
    <source>
        <strain evidence="5 6">HannoverDv2000</strain>
    </source>
</reference>
<evidence type="ECO:0000256" key="1">
    <source>
        <dbReference type="ARBA" id="ARBA00023157"/>
    </source>
</evidence>
<keyword evidence="1" id="KW-1015">Disulfide bond</keyword>
<dbReference type="Gene3D" id="3.40.390.10">
    <property type="entry name" value="Collagenase (Catalytic Domain)"/>
    <property type="match status" value="2"/>
</dbReference>
<accession>A0A0D8Y885</accession>
<comment type="caution">
    <text evidence="2">Lacks conserved residue(s) required for the propagation of feature annotation.</text>
</comment>
<feature type="active site" evidence="2">
    <location>
        <position position="102"/>
    </location>
</feature>